<keyword evidence="3" id="KW-1185">Reference proteome</keyword>
<dbReference type="EMBL" id="CAMPGE010000416">
    <property type="protein sequence ID" value="CAI2359163.1"/>
    <property type="molecule type" value="Genomic_DNA"/>
</dbReference>
<dbReference type="GO" id="GO:0006383">
    <property type="term" value="P:transcription by RNA polymerase III"/>
    <property type="evidence" value="ECO:0007669"/>
    <property type="project" value="InterPro"/>
</dbReference>
<gene>
    <name evidence="2" type="ORF">ECRASSUSDP1_LOCUS448</name>
</gene>
<dbReference type="GO" id="GO:0005666">
    <property type="term" value="C:RNA polymerase III complex"/>
    <property type="evidence" value="ECO:0007669"/>
    <property type="project" value="InterPro"/>
</dbReference>
<feature type="compositionally biased region" description="Basic and acidic residues" evidence="1">
    <location>
        <begin position="96"/>
        <end position="117"/>
    </location>
</feature>
<sequence length="522" mass="59849">MDTRRKTRSANKIKEVKPKEAKSKTSKSKPKPAKKEKSVAKKNKKTSKEIKEETKEPVTLRKQRSSRKSAEPKIDKKVSTTSVSKRSTRSQNKQKVKVEKQKETKSKTKSKSKEKVSKTKTKKSSTTKPNIETKATKETVKLTKKKSSRSSQRSKTQRKHSKKEEIKTIKIQEDVQMEPEESPKFSKDQKKRSNSVKEEKPSLSFDPSHRGGNAPDISNLLKLVNALGGESQQRSSTRFVPTKPHKFKPNFGNTKYKPHPKPSVRDIKEVKQIKEEKEDVVMAEDNHIKKPKEKQKPKDLFPKAEIALGGCTQNNNIDDQPMIDEEQVDQDDPSNLWVKTSDINKYPPVTFLEKDQEEELEDSQQQSNQVKLLKKDSQFKADQIEENGGNQPIFNIEKEELGNVEFKENEFYFIQLPQILNMLGQSRIQERNTLRRIPPGKIGKLRIHKSGKISLKLAPAESEIKEEEDQNMSYNKDVVYNLNHGVKQTFYNELAQIENGSITFLPSISNKVVMTPDIESML</sequence>
<feature type="compositionally biased region" description="Basic residues" evidence="1">
    <location>
        <begin position="1"/>
        <end position="11"/>
    </location>
</feature>
<comment type="caution">
    <text evidence="2">The sequence shown here is derived from an EMBL/GenBank/DDBJ whole genome shotgun (WGS) entry which is preliminary data.</text>
</comment>
<evidence type="ECO:0000313" key="3">
    <source>
        <dbReference type="Proteomes" id="UP001295684"/>
    </source>
</evidence>
<accession>A0AAD1TZU3</accession>
<feature type="compositionally biased region" description="Basic and acidic residues" evidence="1">
    <location>
        <begin position="12"/>
        <end position="23"/>
    </location>
</feature>
<evidence type="ECO:0000256" key="1">
    <source>
        <dbReference type="SAM" id="MobiDB-lite"/>
    </source>
</evidence>
<feature type="compositionally biased region" description="Basic residues" evidence="1">
    <location>
        <begin position="86"/>
        <end position="95"/>
    </location>
</feature>
<feature type="region of interest" description="Disordered" evidence="1">
    <location>
        <begin position="1"/>
        <end position="268"/>
    </location>
</feature>
<evidence type="ECO:0000313" key="2">
    <source>
        <dbReference type="EMBL" id="CAI2359163.1"/>
    </source>
</evidence>
<dbReference type="AlphaFoldDB" id="A0AAD1TZU3"/>
<feature type="compositionally biased region" description="Basic and acidic residues" evidence="1">
    <location>
        <begin position="46"/>
        <end position="59"/>
    </location>
</feature>
<proteinExistence type="predicted"/>
<feature type="compositionally biased region" description="Basic and acidic residues" evidence="1">
    <location>
        <begin position="68"/>
        <end position="78"/>
    </location>
</feature>
<dbReference type="GO" id="GO:0003677">
    <property type="term" value="F:DNA binding"/>
    <property type="evidence" value="ECO:0007669"/>
    <property type="project" value="InterPro"/>
</dbReference>
<protein>
    <submittedName>
        <fullName evidence="2">Uncharacterized protein</fullName>
    </submittedName>
</protein>
<feature type="region of interest" description="Disordered" evidence="1">
    <location>
        <begin position="281"/>
        <end position="301"/>
    </location>
</feature>
<dbReference type="Proteomes" id="UP001295684">
    <property type="component" value="Unassembled WGS sequence"/>
</dbReference>
<organism evidence="2 3">
    <name type="scientific">Euplotes crassus</name>
    <dbReference type="NCBI Taxonomy" id="5936"/>
    <lineage>
        <taxon>Eukaryota</taxon>
        <taxon>Sar</taxon>
        <taxon>Alveolata</taxon>
        <taxon>Ciliophora</taxon>
        <taxon>Intramacronucleata</taxon>
        <taxon>Spirotrichea</taxon>
        <taxon>Hypotrichia</taxon>
        <taxon>Euplotida</taxon>
        <taxon>Euplotidae</taxon>
        <taxon>Moneuplotes</taxon>
    </lineage>
</organism>
<feature type="compositionally biased region" description="Basic and acidic residues" evidence="1">
    <location>
        <begin position="162"/>
        <end position="173"/>
    </location>
</feature>
<dbReference type="InterPro" id="IPR007811">
    <property type="entry name" value="RPC4"/>
</dbReference>
<reference evidence="2" key="1">
    <citation type="submission" date="2023-07" db="EMBL/GenBank/DDBJ databases">
        <authorList>
            <consortium name="AG Swart"/>
            <person name="Singh M."/>
            <person name="Singh A."/>
            <person name="Seah K."/>
            <person name="Emmerich C."/>
        </authorList>
    </citation>
    <scope>NUCLEOTIDE SEQUENCE</scope>
    <source>
        <strain evidence="2">DP1</strain>
    </source>
</reference>
<name>A0AAD1TZU3_EUPCR</name>
<dbReference type="Pfam" id="PF05132">
    <property type="entry name" value="RNA_pol_Rpc4"/>
    <property type="match status" value="1"/>
</dbReference>
<feature type="compositionally biased region" description="Polar residues" evidence="1">
    <location>
        <begin position="230"/>
        <end position="239"/>
    </location>
</feature>